<protein>
    <submittedName>
        <fullName evidence="1">Uncharacterized protein</fullName>
    </submittedName>
</protein>
<dbReference type="EMBL" id="ACYG01000022">
    <property type="protein sequence ID" value="EEV17905.1"/>
    <property type="molecule type" value="Genomic_DNA"/>
</dbReference>
<sequence>MIEILHLGRGFAAEFTKFKAALGSAEGTAAQHRADAAMEFIFLACAAAHVD</sequence>
<evidence type="ECO:0000313" key="2">
    <source>
        <dbReference type="Proteomes" id="UP000005709"/>
    </source>
</evidence>
<proteinExistence type="predicted"/>
<gene>
    <name evidence="1" type="ORF">CAMGR0001_2272</name>
</gene>
<reference evidence="1 2" key="1">
    <citation type="submission" date="2009-07" db="EMBL/GenBank/DDBJ databases">
        <authorList>
            <person name="Madupu R."/>
            <person name="Sebastian Y."/>
            <person name="Durkin A.S."/>
            <person name="Torralba M."/>
            <person name="Methe B."/>
            <person name="Sutton G.G."/>
            <person name="Strausberg R.L."/>
            <person name="Nelson K.E."/>
        </authorList>
    </citation>
    <scope>NUCLEOTIDE SEQUENCE [LARGE SCALE GENOMIC DNA]</scope>
    <source>
        <strain evidence="1 2">RM3268</strain>
    </source>
</reference>
<organism evidence="1 2">
    <name type="scientific">Campylobacter gracilis RM3268</name>
    <dbReference type="NCBI Taxonomy" id="553220"/>
    <lineage>
        <taxon>Bacteria</taxon>
        <taxon>Pseudomonadati</taxon>
        <taxon>Campylobacterota</taxon>
        <taxon>Epsilonproteobacteria</taxon>
        <taxon>Campylobacterales</taxon>
        <taxon>Campylobacteraceae</taxon>
        <taxon>Campylobacter</taxon>
    </lineage>
</organism>
<evidence type="ECO:0000313" key="1">
    <source>
        <dbReference type="EMBL" id="EEV17905.1"/>
    </source>
</evidence>
<dbReference type="Proteomes" id="UP000005709">
    <property type="component" value="Unassembled WGS sequence"/>
</dbReference>
<comment type="caution">
    <text evidence="1">The sequence shown here is derived from an EMBL/GenBank/DDBJ whole genome shotgun (WGS) entry which is preliminary data.</text>
</comment>
<accession>C8PH84</accession>
<name>C8PH84_9BACT</name>
<dbReference type="AlphaFoldDB" id="C8PH84"/>
<keyword evidence="2" id="KW-1185">Reference proteome</keyword>